<dbReference type="InterPro" id="IPR051531">
    <property type="entry name" value="N-acetyltransferase"/>
</dbReference>
<protein>
    <recommendedName>
        <fullName evidence="1">N-acetyltransferase domain-containing protein</fullName>
    </recommendedName>
</protein>
<keyword evidence="3" id="KW-1185">Reference proteome</keyword>
<dbReference type="eggNOG" id="COG1670">
    <property type="taxonomic scope" value="Bacteria"/>
</dbReference>
<sequence>MKPTLETKRLKLIPFELNDLEMLHETFTDSFVRRYLWDNEIIGIEQTREILTTNEELFESNHWGLWKIIVKENNTFAGFAGLWVFFGEDQPQLLYGLRPEMTGKGYATEASSSVIDYAFNRLEFNYLIAACDAPHYTSRKVCERLQMKLVEEREVNGKMTTFYRIDDHG</sequence>
<dbReference type="AlphaFoldDB" id="L8JKP4"/>
<evidence type="ECO:0000313" key="3">
    <source>
        <dbReference type="Proteomes" id="UP000011135"/>
    </source>
</evidence>
<dbReference type="InterPro" id="IPR016181">
    <property type="entry name" value="Acyl_CoA_acyltransferase"/>
</dbReference>
<dbReference type="PANTHER" id="PTHR43792">
    <property type="entry name" value="GNAT FAMILY, PUTATIVE (AFU_ORTHOLOGUE AFUA_3G00765)-RELATED-RELATED"/>
    <property type="match status" value="1"/>
</dbReference>
<comment type="caution">
    <text evidence="2">The sequence shown here is derived from an EMBL/GenBank/DDBJ whole genome shotgun (WGS) entry which is preliminary data.</text>
</comment>
<proteinExistence type="predicted"/>
<organism evidence="2 3">
    <name type="scientific">Fulvivirga imtechensis AK7</name>
    <dbReference type="NCBI Taxonomy" id="1237149"/>
    <lineage>
        <taxon>Bacteria</taxon>
        <taxon>Pseudomonadati</taxon>
        <taxon>Bacteroidota</taxon>
        <taxon>Cytophagia</taxon>
        <taxon>Cytophagales</taxon>
        <taxon>Fulvivirgaceae</taxon>
        <taxon>Fulvivirga</taxon>
    </lineage>
</organism>
<name>L8JKP4_9BACT</name>
<accession>L8JKP4</accession>
<dbReference type="GO" id="GO:0016747">
    <property type="term" value="F:acyltransferase activity, transferring groups other than amino-acyl groups"/>
    <property type="evidence" value="ECO:0007669"/>
    <property type="project" value="InterPro"/>
</dbReference>
<dbReference type="PANTHER" id="PTHR43792:SF1">
    <property type="entry name" value="N-ACETYLTRANSFERASE DOMAIN-CONTAINING PROTEIN"/>
    <property type="match status" value="1"/>
</dbReference>
<dbReference type="RefSeq" id="WP_009582192.1">
    <property type="nucleotide sequence ID" value="NZ_AMZN01000072.1"/>
</dbReference>
<evidence type="ECO:0000313" key="2">
    <source>
        <dbReference type="EMBL" id="ELR69501.1"/>
    </source>
</evidence>
<dbReference type="Gene3D" id="3.40.630.30">
    <property type="match status" value="1"/>
</dbReference>
<dbReference type="InterPro" id="IPR000182">
    <property type="entry name" value="GNAT_dom"/>
</dbReference>
<dbReference type="STRING" id="1237149.C900_05033"/>
<evidence type="ECO:0000259" key="1">
    <source>
        <dbReference type="PROSITE" id="PS51186"/>
    </source>
</evidence>
<dbReference type="SUPFAM" id="SSF55729">
    <property type="entry name" value="Acyl-CoA N-acyltransferases (Nat)"/>
    <property type="match status" value="1"/>
</dbReference>
<reference evidence="2 3" key="1">
    <citation type="submission" date="2012-12" db="EMBL/GenBank/DDBJ databases">
        <title>Genome assembly of Fulvivirga imtechensis AK7.</title>
        <authorList>
            <person name="Nupur N."/>
            <person name="Khatri I."/>
            <person name="Kumar R."/>
            <person name="Subramanian S."/>
            <person name="Pinnaka A."/>
        </authorList>
    </citation>
    <scope>NUCLEOTIDE SEQUENCE [LARGE SCALE GENOMIC DNA]</scope>
    <source>
        <strain evidence="2 3">AK7</strain>
    </source>
</reference>
<gene>
    <name evidence="2" type="ORF">C900_05033</name>
</gene>
<dbReference type="EMBL" id="AMZN01000072">
    <property type="protein sequence ID" value="ELR69501.1"/>
    <property type="molecule type" value="Genomic_DNA"/>
</dbReference>
<dbReference type="OrthoDB" id="9788916at2"/>
<feature type="domain" description="N-acetyltransferase" evidence="1">
    <location>
        <begin position="10"/>
        <end position="169"/>
    </location>
</feature>
<dbReference type="Proteomes" id="UP000011135">
    <property type="component" value="Unassembled WGS sequence"/>
</dbReference>
<dbReference type="Pfam" id="PF13302">
    <property type="entry name" value="Acetyltransf_3"/>
    <property type="match status" value="1"/>
</dbReference>
<dbReference type="PROSITE" id="PS51186">
    <property type="entry name" value="GNAT"/>
    <property type="match status" value="1"/>
</dbReference>